<keyword evidence="1" id="KW-1133">Transmembrane helix</keyword>
<keyword evidence="1" id="KW-0472">Membrane</keyword>
<feature type="transmembrane region" description="Helical" evidence="1">
    <location>
        <begin position="6"/>
        <end position="24"/>
    </location>
</feature>
<reference evidence="2" key="1">
    <citation type="submission" date="2016-10" db="EMBL/GenBank/DDBJ databases">
        <authorList>
            <person name="de Groot N.N."/>
        </authorList>
    </citation>
    <scope>NUCLEOTIDE SEQUENCE</scope>
</reference>
<proteinExistence type="predicted"/>
<evidence type="ECO:0000313" key="2">
    <source>
        <dbReference type="EMBL" id="SFV82403.1"/>
    </source>
</evidence>
<organism evidence="2">
    <name type="scientific">hydrothermal vent metagenome</name>
    <dbReference type="NCBI Taxonomy" id="652676"/>
    <lineage>
        <taxon>unclassified sequences</taxon>
        <taxon>metagenomes</taxon>
        <taxon>ecological metagenomes</taxon>
    </lineage>
</organism>
<evidence type="ECO:0000256" key="1">
    <source>
        <dbReference type="SAM" id="Phobius"/>
    </source>
</evidence>
<keyword evidence="1" id="KW-0812">Transmembrane</keyword>
<name>A0A1W1DLY9_9ZZZZ</name>
<sequence>MKESRLVLIILLITFVIYSVFYLSTRDVEIPDNQAMPWQSYVNDQGKTVVFDLTMDESTLAESMRLFGTEVEASLFEDKDQKQTLEIFFSNTKVGGISARVILNLALNHQQFDDLSNNIKETEVMPTGNKKTIFNQAGESSMFGLTISALTFIPSADLSADTLLGLFKKPARVELVEPGVEYWYYPSKGLRIIVDAERKEILEFYNL</sequence>
<gene>
    <name evidence="2" type="ORF">MNB_SUP05-6-72</name>
</gene>
<dbReference type="AlphaFoldDB" id="A0A1W1DLY9"/>
<accession>A0A1W1DLY9</accession>
<protein>
    <submittedName>
        <fullName evidence="2">Uncharacterized protein</fullName>
    </submittedName>
</protein>
<dbReference type="EMBL" id="FPHV01000184">
    <property type="protein sequence ID" value="SFV82403.1"/>
    <property type="molecule type" value="Genomic_DNA"/>
</dbReference>